<dbReference type="PANTHER" id="PTHR32170">
    <property type="entry name" value="PROTEASOME ACTIVATOR COMPLEX SUBUNIT 4"/>
    <property type="match status" value="1"/>
</dbReference>
<dbReference type="Proteomes" id="UP001328107">
    <property type="component" value="Unassembled WGS sequence"/>
</dbReference>
<keyword evidence="2" id="KW-1185">Reference proteome</keyword>
<sequence>EHKRIIEMLAKLSTSSCEDNRVAAQSVLSSVLREFPDSFTLVVDDILRLLSDAQTSHAQLKGALYMLINGKRQALLLQQDWEIAAKV</sequence>
<dbReference type="GO" id="GO:0005634">
    <property type="term" value="C:nucleus"/>
    <property type="evidence" value="ECO:0007669"/>
    <property type="project" value="TreeGrafter"/>
</dbReference>
<feature type="non-terminal residue" evidence="1">
    <location>
        <position position="87"/>
    </location>
</feature>
<evidence type="ECO:0000313" key="1">
    <source>
        <dbReference type="EMBL" id="GMR57914.1"/>
    </source>
</evidence>
<comment type="caution">
    <text evidence="1">The sequence shown here is derived from an EMBL/GenBank/DDBJ whole genome shotgun (WGS) entry which is preliminary data.</text>
</comment>
<dbReference type="GO" id="GO:0010499">
    <property type="term" value="P:proteasomal ubiquitin-independent protein catabolic process"/>
    <property type="evidence" value="ECO:0007669"/>
    <property type="project" value="TreeGrafter"/>
</dbReference>
<gene>
    <name evidence="1" type="ORF">PMAYCL1PPCAC_28109</name>
</gene>
<dbReference type="EMBL" id="BTRK01000006">
    <property type="protein sequence ID" value="GMR57914.1"/>
    <property type="molecule type" value="Genomic_DNA"/>
</dbReference>
<dbReference type="GO" id="GO:0070628">
    <property type="term" value="F:proteasome binding"/>
    <property type="evidence" value="ECO:0007669"/>
    <property type="project" value="InterPro"/>
</dbReference>
<reference evidence="2" key="1">
    <citation type="submission" date="2022-10" db="EMBL/GenBank/DDBJ databases">
        <title>Genome assembly of Pristionchus species.</title>
        <authorList>
            <person name="Yoshida K."/>
            <person name="Sommer R.J."/>
        </authorList>
    </citation>
    <scope>NUCLEOTIDE SEQUENCE [LARGE SCALE GENOMIC DNA]</scope>
    <source>
        <strain evidence="2">RS5460</strain>
    </source>
</reference>
<accession>A0AAN5IAX4</accession>
<evidence type="ECO:0000313" key="2">
    <source>
        <dbReference type="Proteomes" id="UP001328107"/>
    </source>
</evidence>
<dbReference type="InterPro" id="IPR035309">
    <property type="entry name" value="PSME4"/>
</dbReference>
<dbReference type="GO" id="GO:0016504">
    <property type="term" value="F:peptidase activator activity"/>
    <property type="evidence" value="ECO:0007669"/>
    <property type="project" value="InterPro"/>
</dbReference>
<name>A0AAN5IAX4_9BILA</name>
<protein>
    <submittedName>
        <fullName evidence="1">Uncharacterized protein</fullName>
    </submittedName>
</protein>
<organism evidence="1 2">
    <name type="scientific">Pristionchus mayeri</name>
    <dbReference type="NCBI Taxonomy" id="1317129"/>
    <lineage>
        <taxon>Eukaryota</taxon>
        <taxon>Metazoa</taxon>
        <taxon>Ecdysozoa</taxon>
        <taxon>Nematoda</taxon>
        <taxon>Chromadorea</taxon>
        <taxon>Rhabditida</taxon>
        <taxon>Rhabditina</taxon>
        <taxon>Diplogasteromorpha</taxon>
        <taxon>Diplogasteroidea</taxon>
        <taxon>Neodiplogasteridae</taxon>
        <taxon>Pristionchus</taxon>
    </lineage>
</organism>
<feature type="non-terminal residue" evidence="1">
    <location>
        <position position="1"/>
    </location>
</feature>
<dbReference type="AlphaFoldDB" id="A0AAN5IAX4"/>
<dbReference type="PANTHER" id="PTHR32170:SF3">
    <property type="entry name" value="PROTEASOME ACTIVATOR COMPLEX SUBUNIT 4"/>
    <property type="match status" value="1"/>
</dbReference>
<proteinExistence type="predicted"/>
<dbReference type="GO" id="GO:0005829">
    <property type="term" value="C:cytosol"/>
    <property type="evidence" value="ECO:0007669"/>
    <property type="project" value="TreeGrafter"/>
</dbReference>